<feature type="region of interest" description="Disordered" evidence="1">
    <location>
        <begin position="1"/>
        <end position="47"/>
    </location>
</feature>
<dbReference type="Proteomes" id="UP000215086">
    <property type="component" value="Chromosome"/>
</dbReference>
<name>A0A286RBV9_9BACT</name>
<organism evidence="2 3">
    <name type="scientific">Thermogutta terrifontis</name>
    <dbReference type="NCBI Taxonomy" id="1331910"/>
    <lineage>
        <taxon>Bacteria</taxon>
        <taxon>Pseudomonadati</taxon>
        <taxon>Planctomycetota</taxon>
        <taxon>Planctomycetia</taxon>
        <taxon>Pirellulales</taxon>
        <taxon>Thermoguttaceae</taxon>
        <taxon>Thermogutta</taxon>
    </lineage>
</organism>
<protein>
    <submittedName>
        <fullName evidence="2">Uncharacterized protein</fullName>
    </submittedName>
</protein>
<dbReference type="KEGG" id="ttf:THTE_0847"/>
<dbReference type="AlphaFoldDB" id="A0A286RBV9"/>
<reference evidence="2 3" key="1">
    <citation type="journal article" name="Front. Microbiol.">
        <title>Sugar Metabolism of the First Thermophilic Planctomycete Thermogutta terrifontis: Comparative Genomic and Transcriptomic Approaches.</title>
        <authorList>
            <person name="Elcheninov A.G."/>
            <person name="Menzel P."/>
            <person name="Gudbergsdottir S.R."/>
            <person name="Slesarev A.I."/>
            <person name="Kadnikov V.V."/>
            <person name="Krogh A."/>
            <person name="Bonch-Osmolovskaya E.A."/>
            <person name="Peng X."/>
            <person name="Kublanov I.V."/>
        </authorList>
    </citation>
    <scope>NUCLEOTIDE SEQUENCE [LARGE SCALE GENOMIC DNA]</scope>
    <source>
        <strain evidence="2 3">R1</strain>
    </source>
</reference>
<dbReference type="EMBL" id="CP018477">
    <property type="protein sequence ID" value="ASV73449.1"/>
    <property type="molecule type" value="Genomic_DNA"/>
</dbReference>
<evidence type="ECO:0000313" key="3">
    <source>
        <dbReference type="Proteomes" id="UP000215086"/>
    </source>
</evidence>
<evidence type="ECO:0000313" key="2">
    <source>
        <dbReference type="EMBL" id="ASV73449.1"/>
    </source>
</evidence>
<sequence>MAESKTLPIQADQVGRTRRGAKPGTSQRYQPRLFMNSARQKLPAASH</sequence>
<proteinExistence type="predicted"/>
<evidence type="ECO:0000256" key="1">
    <source>
        <dbReference type="SAM" id="MobiDB-lite"/>
    </source>
</evidence>
<accession>A0A286RBV9</accession>
<gene>
    <name evidence="2" type="ORF">THTE_0847</name>
</gene>
<keyword evidence="3" id="KW-1185">Reference proteome</keyword>